<evidence type="ECO:0000256" key="3">
    <source>
        <dbReference type="ARBA" id="ARBA00022692"/>
    </source>
</evidence>
<feature type="transmembrane region" description="Helical" evidence="6">
    <location>
        <begin position="260"/>
        <end position="281"/>
    </location>
</feature>
<dbReference type="EMBL" id="JAPFFF010000011">
    <property type="protein sequence ID" value="KAK8878453.1"/>
    <property type="molecule type" value="Genomic_DNA"/>
</dbReference>
<organism evidence="7 8">
    <name type="scientific">Tritrichomonas musculus</name>
    <dbReference type="NCBI Taxonomy" id="1915356"/>
    <lineage>
        <taxon>Eukaryota</taxon>
        <taxon>Metamonada</taxon>
        <taxon>Parabasalia</taxon>
        <taxon>Tritrichomonadida</taxon>
        <taxon>Tritrichomonadidae</taxon>
        <taxon>Tritrichomonas</taxon>
    </lineage>
</organism>
<accession>A0ABR2JLX9</accession>
<evidence type="ECO:0000256" key="1">
    <source>
        <dbReference type="ARBA" id="ARBA00004141"/>
    </source>
</evidence>
<feature type="transmembrane region" description="Helical" evidence="6">
    <location>
        <begin position="149"/>
        <end position="170"/>
    </location>
</feature>
<dbReference type="PANTHER" id="PTHR10778:SF8">
    <property type="entry name" value="ADENOSINE 3'-PHOSPHO 5'-PHOSPHOSULFATE TRANSPORTER 2"/>
    <property type="match status" value="1"/>
</dbReference>
<keyword evidence="8" id="KW-1185">Reference proteome</keyword>
<evidence type="ECO:0000256" key="5">
    <source>
        <dbReference type="ARBA" id="ARBA00023136"/>
    </source>
</evidence>
<dbReference type="InterPro" id="IPR013657">
    <property type="entry name" value="SCL35B1-4/HUT1"/>
</dbReference>
<protein>
    <submittedName>
        <fullName evidence="7">Uncharacterized protein</fullName>
    </submittedName>
</protein>
<evidence type="ECO:0000313" key="7">
    <source>
        <dbReference type="EMBL" id="KAK8878453.1"/>
    </source>
</evidence>
<feature type="transmembrane region" description="Helical" evidence="6">
    <location>
        <begin position="43"/>
        <end position="67"/>
    </location>
</feature>
<feature type="transmembrane region" description="Helical" evidence="6">
    <location>
        <begin position="216"/>
        <end position="239"/>
    </location>
</feature>
<feature type="transmembrane region" description="Helical" evidence="6">
    <location>
        <begin position="316"/>
        <end position="336"/>
    </location>
</feature>
<evidence type="ECO:0000256" key="6">
    <source>
        <dbReference type="SAM" id="Phobius"/>
    </source>
</evidence>
<evidence type="ECO:0000313" key="8">
    <source>
        <dbReference type="Proteomes" id="UP001470230"/>
    </source>
</evidence>
<comment type="caution">
    <text evidence="7">The sequence shown here is derived from an EMBL/GenBank/DDBJ whole genome shotgun (WGS) entry which is preliminary data.</text>
</comment>
<gene>
    <name evidence="7" type="ORF">M9Y10_005226</name>
</gene>
<dbReference type="Proteomes" id="UP001470230">
    <property type="component" value="Unassembled WGS sequence"/>
</dbReference>
<feature type="transmembrane region" description="Helical" evidence="6">
    <location>
        <begin position="182"/>
        <end position="204"/>
    </location>
</feature>
<name>A0ABR2JLX9_9EUKA</name>
<feature type="transmembrane region" description="Helical" evidence="6">
    <location>
        <begin position="18"/>
        <end position="37"/>
    </location>
</feature>
<dbReference type="PANTHER" id="PTHR10778">
    <property type="entry name" value="SOLUTE CARRIER FAMILY 35 MEMBER B"/>
    <property type="match status" value="1"/>
</dbReference>
<keyword evidence="2" id="KW-0813">Transport</keyword>
<keyword evidence="5 6" id="KW-0472">Membrane</keyword>
<proteinExistence type="predicted"/>
<keyword evidence="4 6" id="KW-1133">Transmembrane helix</keyword>
<sequence length="446" mass="49860">MNDLSTLGSKIEQLPHHIILVICCCGIFLSFFLPRLVHKYLNLYYSINAPILLTFSQFLAVIILSAPSLYRTFLSKKKLSTNLFVYIVTSITLLLSMILDNYSVHLFLDKGTNDNHFFFDNSFAIESLFKSPKVLPVMVGNIVFLKKKFSFTTIISICLMVCGFVGIALGDLNGTISLNNDNYNYLGIAAIVASMTLEAIAANLEEYILVYCNTTIGEAISIIFSFGTIITLICSILKGEFSSTISKFVELGTESKRQQFFALSYLFIYAFSGAIGIHFVFLSLRVFGSLQTVSLTSLRKVFNSCLLSFLRNDKQFTTWHALSLFLAFSGYALNIYHKIFSSKKNKHLRINLSNYDDNTIISSTGGSGGTRNLNDISDLNDSNDFSSPNYTIYNNANYINDKTDFEDNISHKESKDNNISSKYNLLTNPISSLFGIDSNSNPSEVL</sequence>
<reference evidence="7 8" key="1">
    <citation type="submission" date="2024-04" db="EMBL/GenBank/DDBJ databases">
        <title>Tritrichomonas musculus Genome.</title>
        <authorList>
            <person name="Alves-Ferreira E."/>
            <person name="Grigg M."/>
            <person name="Lorenzi H."/>
            <person name="Galac M."/>
        </authorList>
    </citation>
    <scope>NUCLEOTIDE SEQUENCE [LARGE SCALE GENOMIC DNA]</scope>
    <source>
        <strain evidence="7 8">EAF2021</strain>
    </source>
</reference>
<evidence type="ECO:0000256" key="2">
    <source>
        <dbReference type="ARBA" id="ARBA00022448"/>
    </source>
</evidence>
<feature type="transmembrane region" description="Helical" evidence="6">
    <location>
        <begin position="79"/>
        <end position="99"/>
    </location>
</feature>
<keyword evidence="3 6" id="KW-0812">Transmembrane</keyword>
<comment type="subcellular location">
    <subcellularLocation>
        <location evidence="1">Membrane</location>
        <topology evidence="1">Multi-pass membrane protein</topology>
    </subcellularLocation>
</comment>
<dbReference type="Pfam" id="PF08449">
    <property type="entry name" value="UAA"/>
    <property type="match status" value="1"/>
</dbReference>
<evidence type="ECO:0000256" key="4">
    <source>
        <dbReference type="ARBA" id="ARBA00022989"/>
    </source>
</evidence>